<accession>A0AAQ4EU45</accession>
<protein>
    <recommendedName>
        <fullName evidence="4">Secreted protein</fullName>
    </recommendedName>
</protein>
<keyword evidence="1" id="KW-0732">Signal</keyword>
<reference evidence="2 3" key="1">
    <citation type="journal article" date="2023" name="Arcadia Sci">
        <title>De novo assembly of a long-read Amblyomma americanum tick genome.</title>
        <authorList>
            <person name="Chou S."/>
            <person name="Poskanzer K.E."/>
            <person name="Rollins M."/>
            <person name="Thuy-Boun P.S."/>
        </authorList>
    </citation>
    <scope>NUCLEOTIDE SEQUENCE [LARGE SCALE GENOMIC DNA]</scope>
    <source>
        <strain evidence="2">F_SG_1</strain>
        <tissue evidence="2">Salivary glands</tissue>
    </source>
</reference>
<proteinExistence type="predicted"/>
<gene>
    <name evidence="2" type="ORF">V5799_020359</name>
</gene>
<keyword evidence="3" id="KW-1185">Reference proteome</keyword>
<name>A0AAQ4EU45_AMBAM</name>
<dbReference type="AlphaFoldDB" id="A0AAQ4EU45"/>
<feature type="chain" id="PRO_5042996369" description="Secreted protein" evidence="1">
    <location>
        <begin position="25"/>
        <end position="181"/>
    </location>
</feature>
<evidence type="ECO:0000313" key="2">
    <source>
        <dbReference type="EMBL" id="KAK8778296.1"/>
    </source>
</evidence>
<evidence type="ECO:0000313" key="3">
    <source>
        <dbReference type="Proteomes" id="UP001321473"/>
    </source>
</evidence>
<sequence length="181" mass="20304">MSSNGVILCTVFLVQLFFADGTDTYDKACSATPLTTFDLTKIMNCGVNANAYSIWMPPAGCPYCQRDSIDKSPKGEFTCYATNATAECTMIPYTYAPVNGQKYTERDIGNGKKSRSLILDTDNCKYLVQIECYPDGSVWRYVTYKNSWTQSEIDAFKTKIQKNDALSFLRCLTFQCSHGRP</sequence>
<dbReference type="Proteomes" id="UP001321473">
    <property type="component" value="Unassembled WGS sequence"/>
</dbReference>
<organism evidence="2 3">
    <name type="scientific">Amblyomma americanum</name>
    <name type="common">Lone star tick</name>
    <dbReference type="NCBI Taxonomy" id="6943"/>
    <lineage>
        <taxon>Eukaryota</taxon>
        <taxon>Metazoa</taxon>
        <taxon>Ecdysozoa</taxon>
        <taxon>Arthropoda</taxon>
        <taxon>Chelicerata</taxon>
        <taxon>Arachnida</taxon>
        <taxon>Acari</taxon>
        <taxon>Parasitiformes</taxon>
        <taxon>Ixodida</taxon>
        <taxon>Ixodoidea</taxon>
        <taxon>Ixodidae</taxon>
        <taxon>Amblyomminae</taxon>
        <taxon>Amblyomma</taxon>
    </lineage>
</organism>
<dbReference type="EMBL" id="JARKHS020010892">
    <property type="protein sequence ID" value="KAK8778296.1"/>
    <property type="molecule type" value="Genomic_DNA"/>
</dbReference>
<comment type="caution">
    <text evidence="2">The sequence shown here is derived from an EMBL/GenBank/DDBJ whole genome shotgun (WGS) entry which is preliminary data.</text>
</comment>
<evidence type="ECO:0000256" key="1">
    <source>
        <dbReference type="SAM" id="SignalP"/>
    </source>
</evidence>
<feature type="signal peptide" evidence="1">
    <location>
        <begin position="1"/>
        <end position="24"/>
    </location>
</feature>
<evidence type="ECO:0008006" key="4">
    <source>
        <dbReference type="Google" id="ProtNLM"/>
    </source>
</evidence>